<evidence type="ECO:0000313" key="15">
    <source>
        <dbReference type="EMBL" id="QNK05479.1"/>
    </source>
</evidence>
<dbReference type="InterPro" id="IPR001421">
    <property type="entry name" value="ATP8_metazoa"/>
</dbReference>
<evidence type="ECO:0000256" key="2">
    <source>
        <dbReference type="ARBA" id="ARBA00008892"/>
    </source>
</evidence>
<name>A0A6M8PLD5_ALPDA</name>
<evidence type="ECO:0000256" key="9">
    <source>
        <dbReference type="ARBA" id="ARBA00023065"/>
    </source>
</evidence>
<dbReference type="EMBL" id="MT610905">
    <property type="protein sequence ID" value="QNK05479.1"/>
    <property type="molecule type" value="Genomic_DNA"/>
</dbReference>
<keyword evidence="11 13" id="KW-0472">Membrane</keyword>
<dbReference type="GeneID" id="55760404"/>
<evidence type="ECO:0000256" key="8">
    <source>
        <dbReference type="ARBA" id="ARBA00022989"/>
    </source>
</evidence>
<evidence type="ECO:0000313" key="14">
    <source>
        <dbReference type="EMBL" id="QKI32137.1"/>
    </source>
</evidence>
<evidence type="ECO:0000256" key="10">
    <source>
        <dbReference type="ARBA" id="ARBA00023128"/>
    </source>
</evidence>
<dbReference type="AlphaFoldDB" id="A0A6M8PLD5"/>
<feature type="transmembrane region" description="Helical" evidence="13">
    <location>
        <begin position="12"/>
        <end position="31"/>
    </location>
</feature>
<keyword evidence="6 12" id="KW-0812">Transmembrane</keyword>
<evidence type="ECO:0000256" key="1">
    <source>
        <dbReference type="ARBA" id="ARBA00004304"/>
    </source>
</evidence>
<evidence type="ECO:0000256" key="11">
    <source>
        <dbReference type="ARBA" id="ARBA00023136"/>
    </source>
</evidence>
<keyword evidence="7 12" id="KW-0375">Hydrogen ion transport</keyword>
<dbReference type="GO" id="GO:0015986">
    <property type="term" value="P:proton motive force-driven ATP synthesis"/>
    <property type="evidence" value="ECO:0007669"/>
    <property type="project" value="InterPro"/>
</dbReference>
<keyword evidence="10 12" id="KW-0496">Mitochondrion</keyword>
<sequence>MPQMAPLNWLSLMILFISILIIFNIMNYYSFSHQVTQKPLKIKKTSINWKW</sequence>
<dbReference type="EMBL" id="MT165524">
    <property type="protein sequence ID" value="QKI32137.1"/>
    <property type="molecule type" value="Genomic_DNA"/>
</dbReference>
<evidence type="ECO:0000256" key="4">
    <source>
        <dbReference type="ARBA" id="ARBA00022448"/>
    </source>
</evidence>
<comment type="similarity">
    <text evidence="2 12">Belongs to the ATPase protein 8 family.</text>
</comment>
<reference evidence="14" key="1">
    <citation type="journal article" date="2020" name="Mitochondrial DNA Part B Resour">
        <title>The complete mitochondrial genome of Alphitobius diaperinus Panzer, 1797 (Coleoptera: Tenebrionidae).</title>
        <authorList>
            <person name="Hong K.-J."/>
            <person name="Ki W."/>
            <person name="Park D.-S."/>
            <person name="Yang B.-K."/>
            <person name="Lee H."/>
            <person name="Park J."/>
            <person name="Lee W."/>
        </authorList>
    </citation>
    <scope>NUCLEOTIDE SEQUENCE</scope>
</reference>
<accession>A0A6M8PLD5</accession>
<evidence type="ECO:0000256" key="5">
    <source>
        <dbReference type="ARBA" id="ARBA00022547"/>
    </source>
</evidence>
<organism evidence="14">
    <name type="scientific">Alphitobius diaperinus</name>
    <name type="common">Lesser mealworm beetle</name>
    <dbReference type="NCBI Taxonomy" id="27448"/>
    <lineage>
        <taxon>Eukaryota</taxon>
        <taxon>Metazoa</taxon>
        <taxon>Ecdysozoa</taxon>
        <taxon>Arthropoda</taxon>
        <taxon>Hexapoda</taxon>
        <taxon>Insecta</taxon>
        <taxon>Pterygota</taxon>
        <taxon>Neoptera</taxon>
        <taxon>Endopterygota</taxon>
        <taxon>Coleoptera</taxon>
        <taxon>Polyphaga</taxon>
        <taxon>Cucujiformia</taxon>
        <taxon>Tenebrionidae</taxon>
        <taxon>Alphitobius</taxon>
    </lineage>
</organism>
<proteinExistence type="inferred from homology"/>
<keyword evidence="4 12" id="KW-0813">Transport</keyword>
<keyword evidence="5 12" id="KW-0138">CF(0)</keyword>
<keyword evidence="8 13" id="KW-1133">Transmembrane helix</keyword>
<reference evidence="15" key="2">
    <citation type="journal article" date="2020" name="Mitochondrial DNA Part B Resour">
        <title>The second complete mitochondrial genome of Alphitobius diaperinus Panzer, 1797 (Coleoptera: Tenebrionidae): investigation of intraspecific variations on mitochondrial genome.</title>
        <authorList>
            <person name="Hong K.-J."/>
            <person name="Ki W."/>
            <person name="Lee H."/>
            <person name="Park J."/>
            <person name="Lee W."/>
        </authorList>
    </citation>
    <scope>NUCLEOTIDE SEQUENCE</scope>
</reference>
<gene>
    <name evidence="14" type="primary">atp8</name>
</gene>
<evidence type="ECO:0000256" key="3">
    <source>
        <dbReference type="ARBA" id="ARBA00011291"/>
    </source>
</evidence>
<geneLocation type="mitochondrion" evidence="14"/>
<evidence type="ECO:0000256" key="6">
    <source>
        <dbReference type="ARBA" id="ARBA00022692"/>
    </source>
</evidence>
<dbReference type="GO" id="GO:0045259">
    <property type="term" value="C:proton-transporting ATP synthase complex"/>
    <property type="evidence" value="ECO:0007669"/>
    <property type="project" value="UniProtKB-KW"/>
</dbReference>
<dbReference type="RefSeq" id="YP_009868685.1">
    <property type="nucleotide sequence ID" value="NC_049092.1"/>
</dbReference>
<comment type="subcellular location">
    <subcellularLocation>
        <location evidence="1 12">Mitochondrion membrane</location>
        <topology evidence="1 12">Single-pass membrane protein</topology>
    </subcellularLocation>
</comment>
<protein>
    <recommendedName>
        <fullName evidence="12">ATP synthase complex subunit 8</fullName>
    </recommendedName>
</protein>
<evidence type="ECO:0000256" key="7">
    <source>
        <dbReference type="ARBA" id="ARBA00022781"/>
    </source>
</evidence>
<dbReference type="GO" id="GO:0031966">
    <property type="term" value="C:mitochondrial membrane"/>
    <property type="evidence" value="ECO:0007669"/>
    <property type="project" value="UniProtKB-SubCell"/>
</dbReference>
<keyword evidence="9 12" id="KW-0406">Ion transport</keyword>
<dbReference type="Pfam" id="PF00895">
    <property type="entry name" value="ATP-synt_8"/>
    <property type="match status" value="1"/>
</dbReference>
<evidence type="ECO:0000256" key="13">
    <source>
        <dbReference type="SAM" id="Phobius"/>
    </source>
</evidence>
<comment type="subunit">
    <text evidence="3">F-type ATPases have 2 components, CF(1) - the catalytic core - and CF(0) - the membrane proton channel.</text>
</comment>
<evidence type="ECO:0000256" key="12">
    <source>
        <dbReference type="RuleBase" id="RU003661"/>
    </source>
</evidence>
<dbReference type="GO" id="GO:0015078">
    <property type="term" value="F:proton transmembrane transporter activity"/>
    <property type="evidence" value="ECO:0007669"/>
    <property type="project" value="InterPro"/>
</dbReference>